<proteinExistence type="predicted"/>
<dbReference type="CDD" id="cd01846">
    <property type="entry name" value="fatty_acyltransferase_like"/>
    <property type="match status" value="1"/>
</dbReference>
<dbReference type="AlphaFoldDB" id="A0A0C9V0Z7"/>
<evidence type="ECO:0000313" key="2">
    <source>
        <dbReference type="EMBL" id="KIJ35282.1"/>
    </source>
</evidence>
<dbReference type="EMBL" id="KN837190">
    <property type="protein sequence ID" value="KIJ35282.1"/>
    <property type="molecule type" value="Genomic_DNA"/>
</dbReference>
<dbReference type="Proteomes" id="UP000054279">
    <property type="component" value="Unassembled WGS sequence"/>
</dbReference>
<dbReference type="Gene3D" id="3.40.50.1110">
    <property type="entry name" value="SGNH hydrolase"/>
    <property type="match status" value="1"/>
</dbReference>
<dbReference type="HOGENOM" id="CLU_015101_3_2_1"/>
<gene>
    <name evidence="2" type="ORF">M422DRAFT_34691</name>
</gene>
<dbReference type="Pfam" id="PF00657">
    <property type="entry name" value="Lipase_GDSL"/>
    <property type="match status" value="1"/>
</dbReference>
<organism evidence="2 3">
    <name type="scientific">Sphaerobolus stellatus (strain SS14)</name>
    <dbReference type="NCBI Taxonomy" id="990650"/>
    <lineage>
        <taxon>Eukaryota</taxon>
        <taxon>Fungi</taxon>
        <taxon>Dikarya</taxon>
        <taxon>Basidiomycota</taxon>
        <taxon>Agaricomycotina</taxon>
        <taxon>Agaricomycetes</taxon>
        <taxon>Phallomycetidae</taxon>
        <taxon>Geastrales</taxon>
        <taxon>Sphaerobolaceae</taxon>
        <taxon>Sphaerobolus</taxon>
    </lineage>
</organism>
<protein>
    <submittedName>
        <fullName evidence="2">Carbohydrate esterase family 16 protein</fullName>
    </submittedName>
</protein>
<dbReference type="InterPro" id="IPR001087">
    <property type="entry name" value="GDSL"/>
</dbReference>
<keyword evidence="1" id="KW-0378">Hydrolase</keyword>
<accession>A0A0C9V0Z7</accession>
<dbReference type="SUPFAM" id="SSF52266">
    <property type="entry name" value="SGNH hydrolase"/>
    <property type="match status" value="1"/>
</dbReference>
<dbReference type="PANTHER" id="PTHR45648">
    <property type="entry name" value="GDSL LIPASE/ACYLHYDROLASE FAMILY PROTEIN (AFU_ORTHOLOGUE AFUA_4G14700)"/>
    <property type="match status" value="1"/>
</dbReference>
<keyword evidence="3" id="KW-1185">Reference proteome</keyword>
<dbReference type="InterPro" id="IPR036514">
    <property type="entry name" value="SGNH_hydro_sf"/>
</dbReference>
<name>A0A0C9V0Z7_SPHS4</name>
<evidence type="ECO:0000313" key="3">
    <source>
        <dbReference type="Proteomes" id="UP000054279"/>
    </source>
</evidence>
<dbReference type="PANTHER" id="PTHR45648:SF22">
    <property type="entry name" value="GDSL LIPASE_ACYLHYDROLASE FAMILY PROTEIN (AFU_ORTHOLOGUE AFUA_4G14700)"/>
    <property type="match status" value="1"/>
</dbReference>
<evidence type="ECO:0000256" key="1">
    <source>
        <dbReference type="ARBA" id="ARBA00022801"/>
    </source>
</evidence>
<dbReference type="OrthoDB" id="1600564at2759"/>
<reference evidence="2 3" key="1">
    <citation type="submission" date="2014-06" db="EMBL/GenBank/DDBJ databases">
        <title>Evolutionary Origins and Diversification of the Mycorrhizal Mutualists.</title>
        <authorList>
            <consortium name="DOE Joint Genome Institute"/>
            <consortium name="Mycorrhizal Genomics Consortium"/>
            <person name="Kohler A."/>
            <person name="Kuo A."/>
            <person name="Nagy L.G."/>
            <person name="Floudas D."/>
            <person name="Copeland A."/>
            <person name="Barry K.W."/>
            <person name="Cichocki N."/>
            <person name="Veneault-Fourrey C."/>
            <person name="LaButti K."/>
            <person name="Lindquist E.A."/>
            <person name="Lipzen A."/>
            <person name="Lundell T."/>
            <person name="Morin E."/>
            <person name="Murat C."/>
            <person name="Riley R."/>
            <person name="Ohm R."/>
            <person name="Sun H."/>
            <person name="Tunlid A."/>
            <person name="Henrissat B."/>
            <person name="Grigoriev I.V."/>
            <person name="Hibbett D.S."/>
            <person name="Martin F."/>
        </authorList>
    </citation>
    <scope>NUCLEOTIDE SEQUENCE [LARGE SCALE GENOMIC DNA]</scope>
    <source>
        <strain evidence="2 3">SS14</strain>
    </source>
</reference>
<sequence>MFYALFASFRSFFTLINVFWTSHALLSLTCFGCGAVLTNRLGQTLIRHSFGRVVVFGDSASDNGTGAWTISNHTWPEDPAYFGHRFTNGPAWVEHLAQKLEAELIDNAIGGSTSNNSFVQGYTGRDSKIPVPSALDQLDTHLKSYHVSSDDLHIIMTGGNDVFYATSVDSVIPTIRNMVTMLSEKGATKFLLASYPKLGELPFRHSSDMSQDVLNKLSLDIQTGLLSLRSSLCRQGGLQVGFVDIYRLFREMLERPVDYGFDPAIISKNCLAGAYGDAPRTLCMEPEKYIFWDEYHLTGSVHRYIGGLGWKASQSLCNNSLSRVNKSG</sequence>
<dbReference type="InterPro" id="IPR051058">
    <property type="entry name" value="GDSL_Est/Lipase"/>
</dbReference>
<dbReference type="GO" id="GO:0016788">
    <property type="term" value="F:hydrolase activity, acting on ester bonds"/>
    <property type="evidence" value="ECO:0007669"/>
    <property type="project" value="InterPro"/>
</dbReference>